<reference evidence="1" key="1">
    <citation type="journal article" date="2023" name="Nat. Commun.">
        <title>Diploid and tetraploid genomes of Acorus and the evolution of monocots.</title>
        <authorList>
            <person name="Ma L."/>
            <person name="Liu K.W."/>
            <person name="Li Z."/>
            <person name="Hsiao Y.Y."/>
            <person name="Qi Y."/>
            <person name="Fu T."/>
            <person name="Tang G.D."/>
            <person name="Zhang D."/>
            <person name="Sun W.H."/>
            <person name="Liu D.K."/>
            <person name="Li Y."/>
            <person name="Chen G.Z."/>
            <person name="Liu X.D."/>
            <person name="Liao X.Y."/>
            <person name="Jiang Y.T."/>
            <person name="Yu X."/>
            <person name="Hao Y."/>
            <person name="Huang J."/>
            <person name="Zhao X.W."/>
            <person name="Ke S."/>
            <person name="Chen Y.Y."/>
            <person name="Wu W.L."/>
            <person name="Hsu J.L."/>
            <person name="Lin Y.F."/>
            <person name="Huang M.D."/>
            <person name="Li C.Y."/>
            <person name="Huang L."/>
            <person name="Wang Z.W."/>
            <person name="Zhao X."/>
            <person name="Zhong W.Y."/>
            <person name="Peng D.H."/>
            <person name="Ahmad S."/>
            <person name="Lan S."/>
            <person name="Zhang J.S."/>
            <person name="Tsai W.C."/>
            <person name="Van de Peer Y."/>
            <person name="Liu Z.J."/>
        </authorList>
    </citation>
    <scope>NUCLEOTIDE SEQUENCE</scope>
    <source>
        <strain evidence="1">SCP</strain>
    </source>
</reference>
<reference evidence="1" key="2">
    <citation type="submission" date="2023-06" db="EMBL/GenBank/DDBJ databases">
        <authorList>
            <person name="Ma L."/>
            <person name="Liu K.-W."/>
            <person name="Li Z."/>
            <person name="Hsiao Y.-Y."/>
            <person name="Qi Y."/>
            <person name="Fu T."/>
            <person name="Tang G."/>
            <person name="Zhang D."/>
            <person name="Sun W.-H."/>
            <person name="Liu D.-K."/>
            <person name="Li Y."/>
            <person name="Chen G.-Z."/>
            <person name="Liu X.-D."/>
            <person name="Liao X.-Y."/>
            <person name="Jiang Y.-T."/>
            <person name="Yu X."/>
            <person name="Hao Y."/>
            <person name="Huang J."/>
            <person name="Zhao X.-W."/>
            <person name="Ke S."/>
            <person name="Chen Y.-Y."/>
            <person name="Wu W.-L."/>
            <person name="Hsu J.-L."/>
            <person name="Lin Y.-F."/>
            <person name="Huang M.-D."/>
            <person name="Li C.-Y."/>
            <person name="Huang L."/>
            <person name="Wang Z.-W."/>
            <person name="Zhao X."/>
            <person name="Zhong W.-Y."/>
            <person name="Peng D.-H."/>
            <person name="Ahmad S."/>
            <person name="Lan S."/>
            <person name="Zhang J.-S."/>
            <person name="Tsai W.-C."/>
            <person name="Van De Peer Y."/>
            <person name="Liu Z.-J."/>
        </authorList>
    </citation>
    <scope>NUCLEOTIDE SEQUENCE</scope>
    <source>
        <strain evidence="1">SCP</strain>
        <tissue evidence="1">Leaves</tissue>
    </source>
</reference>
<accession>A0AAV9A8X7</accession>
<comment type="caution">
    <text evidence="1">The sequence shown here is derived from an EMBL/GenBank/DDBJ whole genome shotgun (WGS) entry which is preliminary data.</text>
</comment>
<dbReference type="PANTHER" id="PTHR47818:SF2">
    <property type="entry name" value="F-BOX DOMAIN-CONTAINING PROTEIN"/>
    <property type="match status" value="1"/>
</dbReference>
<name>A0AAV9A8X7_ACOGR</name>
<organism evidence="1 2">
    <name type="scientific">Acorus gramineus</name>
    <name type="common">Dwarf sweet flag</name>
    <dbReference type="NCBI Taxonomy" id="55184"/>
    <lineage>
        <taxon>Eukaryota</taxon>
        <taxon>Viridiplantae</taxon>
        <taxon>Streptophyta</taxon>
        <taxon>Embryophyta</taxon>
        <taxon>Tracheophyta</taxon>
        <taxon>Spermatophyta</taxon>
        <taxon>Magnoliopsida</taxon>
        <taxon>Liliopsida</taxon>
        <taxon>Acoraceae</taxon>
        <taxon>Acorus</taxon>
    </lineage>
</organism>
<dbReference type="Proteomes" id="UP001179952">
    <property type="component" value="Unassembled WGS sequence"/>
</dbReference>
<dbReference type="EMBL" id="JAUJYN010000011">
    <property type="protein sequence ID" value="KAK1260395.1"/>
    <property type="molecule type" value="Genomic_DNA"/>
</dbReference>
<dbReference type="Gene3D" id="3.80.10.10">
    <property type="entry name" value="Ribonuclease Inhibitor"/>
    <property type="match status" value="1"/>
</dbReference>
<dbReference type="Pfam" id="PF00560">
    <property type="entry name" value="LRR_1"/>
    <property type="match status" value="1"/>
</dbReference>
<dbReference type="AlphaFoldDB" id="A0AAV9A8X7"/>
<dbReference type="SMART" id="SM00368">
    <property type="entry name" value="LRR_RI"/>
    <property type="match status" value="5"/>
</dbReference>
<evidence type="ECO:0000313" key="2">
    <source>
        <dbReference type="Proteomes" id="UP001179952"/>
    </source>
</evidence>
<dbReference type="PANTHER" id="PTHR47818">
    <property type="entry name" value="RNI-LIKE SUPERFAMILY PROTEIN"/>
    <property type="match status" value="1"/>
</dbReference>
<dbReference type="InterPro" id="IPR001611">
    <property type="entry name" value="Leu-rich_rpt"/>
</dbReference>
<dbReference type="Pfam" id="PF13516">
    <property type="entry name" value="LRR_6"/>
    <property type="match status" value="1"/>
</dbReference>
<evidence type="ECO:0000313" key="1">
    <source>
        <dbReference type="EMBL" id="KAK1260395.1"/>
    </source>
</evidence>
<proteinExistence type="predicted"/>
<dbReference type="SUPFAM" id="SSF52047">
    <property type="entry name" value="RNI-like"/>
    <property type="match status" value="1"/>
</dbReference>
<keyword evidence="2" id="KW-1185">Reference proteome</keyword>
<dbReference type="InterPro" id="IPR032675">
    <property type="entry name" value="LRR_dom_sf"/>
</dbReference>
<gene>
    <name evidence="1" type="ORF">QJS04_geneDACA002268</name>
</gene>
<protein>
    <submittedName>
        <fullName evidence="1">Uncharacterized protein</fullName>
    </submittedName>
</protein>
<sequence>MSESKQPSVCPPGLLSFLSSARSLRELAISGCHLGSQFAEMLFDTLLDFCSLSTLEICDNNISGCFSKLRGRLASCSPSSLSVCMSLSSLRVLSLRGNNFGGYDVEDLAWTLVHMPNLHSLDISDNPIGDEGIRSLTPYFVQGLQRKVPLIDIKMESCSLSSKGVIELLEILSTMQEPLNTLSIADNDLGSHVAAPLAKFLGISRVRVLNIGDTGLGPSGFLELEEELPEMLALCDIDISGNRGGLGTANFIAKILWRAPELVRINAASNFMPPESLVVLCAALKQSRGRLEQIDLTGNFSCCCATNLSEIMEFHSHGKPIVVFPSIHTTAAPYDHDP</sequence>